<dbReference type="AlphaFoldDB" id="A0AAV4M268"/>
<protein>
    <recommendedName>
        <fullName evidence="5">ATP-dependent RNA helicase</fullName>
        <ecNumber evidence="5">3.6.4.13</ecNumber>
    </recommendedName>
</protein>
<feature type="compositionally biased region" description="Basic and acidic residues" evidence="7">
    <location>
        <begin position="120"/>
        <end position="129"/>
    </location>
</feature>
<dbReference type="InterPro" id="IPR001650">
    <property type="entry name" value="Helicase_C-like"/>
</dbReference>
<dbReference type="GO" id="GO:0016787">
    <property type="term" value="F:hydrolase activity"/>
    <property type="evidence" value="ECO:0007669"/>
    <property type="project" value="UniProtKB-KW"/>
</dbReference>
<keyword evidence="2 5" id="KW-0378">Hydrolase</keyword>
<feature type="compositionally biased region" description="Pro residues" evidence="7">
    <location>
        <begin position="718"/>
        <end position="729"/>
    </location>
</feature>
<dbReference type="Gene3D" id="3.40.50.300">
    <property type="entry name" value="P-loop containing nucleotide triphosphate hydrolases"/>
    <property type="match status" value="2"/>
</dbReference>
<dbReference type="GeneID" id="94197605"/>
<comment type="catalytic activity">
    <reaction evidence="5">
        <text>ATP + H2O = ADP + phosphate + H(+)</text>
        <dbReference type="Rhea" id="RHEA:13065"/>
        <dbReference type="ChEBI" id="CHEBI:15377"/>
        <dbReference type="ChEBI" id="CHEBI:15378"/>
        <dbReference type="ChEBI" id="CHEBI:30616"/>
        <dbReference type="ChEBI" id="CHEBI:43474"/>
        <dbReference type="ChEBI" id="CHEBI:456216"/>
        <dbReference type="EC" id="3.6.4.13"/>
    </reaction>
</comment>
<dbReference type="InterPro" id="IPR011545">
    <property type="entry name" value="DEAD/DEAH_box_helicase_dom"/>
</dbReference>
<feature type="region of interest" description="Disordered" evidence="7">
    <location>
        <begin position="762"/>
        <end position="790"/>
    </location>
</feature>
<organism evidence="9 10">
    <name type="scientific">Babesia caballi</name>
    <dbReference type="NCBI Taxonomy" id="5871"/>
    <lineage>
        <taxon>Eukaryota</taxon>
        <taxon>Sar</taxon>
        <taxon>Alveolata</taxon>
        <taxon>Apicomplexa</taxon>
        <taxon>Aconoidasida</taxon>
        <taxon>Piroplasmida</taxon>
        <taxon>Babesiidae</taxon>
        <taxon>Babesia</taxon>
    </lineage>
</organism>
<feature type="region of interest" description="Disordered" evidence="7">
    <location>
        <begin position="194"/>
        <end position="227"/>
    </location>
</feature>
<keyword evidence="10" id="KW-1185">Reference proteome</keyword>
<dbReference type="InterPro" id="IPR027417">
    <property type="entry name" value="P-loop_NTPase"/>
</dbReference>
<dbReference type="PROSITE" id="PS51194">
    <property type="entry name" value="HELICASE_CTER"/>
    <property type="match status" value="1"/>
</dbReference>
<dbReference type="Proteomes" id="UP001497744">
    <property type="component" value="Unassembled WGS sequence"/>
</dbReference>
<dbReference type="SUPFAM" id="SSF52540">
    <property type="entry name" value="P-loop containing nucleoside triphosphate hydrolases"/>
    <property type="match status" value="1"/>
</dbReference>
<proteinExistence type="inferred from homology"/>
<evidence type="ECO:0000256" key="6">
    <source>
        <dbReference type="SAM" id="Coils"/>
    </source>
</evidence>
<reference evidence="9 10" key="1">
    <citation type="submission" date="2021-06" db="EMBL/GenBank/DDBJ databases">
        <title>Genome sequence of Babesia caballi.</title>
        <authorList>
            <person name="Yamagishi J."/>
            <person name="Kidaka T."/>
            <person name="Ochi A."/>
        </authorList>
    </citation>
    <scope>NUCLEOTIDE SEQUENCE [LARGE SCALE GENOMIC DNA]</scope>
    <source>
        <strain evidence="9">USDA-D6B2</strain>
    </source>
</reference>
<comment type="function">
    <text evidence="5">RNA helicase.</text>
</comment>
<keyword evidence="1 5" id="KW-0547">Nucleotide-binding</keyword>
<evidence type="ECO:0000313" key="9">
    <source>
        <dbReference type="EMBL" id="GIX66124.1"/>
    </source>
</evidence>
<feature type="region of interest" description="Disordered" evidence="7">
    <location>
        <begin position="982"/>
        <end position="1011"/>
    </location>
</feature>
<feature type="region of interest" description="Disordered" evidence="7">
    <location>
        <begin position="84"/>
        <end position="170"/>
    </location>
</feature>
<dbReference type="EMBL" id="BPLF01000006">
    <property type="protein sequence ID" value="GIX66124.1"/>
    <property type="molecule type" value="Genomic_DNA"/>
</dbReference>
<feature type="region of interest" description="Disordered" evidence="7">
    <location>
        <begin position="713"/>
        <end position="733"/>
    </location>
</feature>
<feature type="compositionally biased region" description="Low complexity" evidence="7">
    <location>
        <begin position="982"/>
        <end position="992"/>
    </location>
</feature>
<gene>
    <name evidence="9" type="ORF">BcabD6B2_55600</name>
</gene>
<dbReference type="PANTHER" id="PTHR24031">
    <property type="entry name" value="RNA HELICASE"/>
    <property type="match status" value="1"/>
</dbReference>
<evidence type="ECO:0000256" key="3">
    <source>
        <dbReference type="ARBA" id="ARBA00022840"/>
    </source>
</evidence>
<evidence type="ECO:0000256" key="7">
    <source>
        <dbReference type="SAM" id="MobiDB-lite"/>
    </source>
</evidence>
<dbReference type="EC" id="3.6.4.13" evidence="5"/>
<evidence type="ECO:0000256" key="5">
    <source>
        <dbReference type="RuleBase" id="RU365068"/>
    </source>
</evidence>
<comment type="caution">
    <text evidence="9">The sequence shown here is derived from an EMBL/GenBank/DDBJ whole genome shotgun (WGS) entry which is preliminary data.</text>
</comment>
<feature type="coiled-coil region" evidence="6">
    <location>
        <begin position="345"/>
        <end position="372"/>
    </location>
</feature>
<feature type="compositionally biased region" description="Polar residues" evidence="7">
    <location>
        <begin position="762"/>
        <end position="775"/>
    </location>
</feature>
<feature type="compositionally biased region" description="Basic and acidic residues" evidence="7">
    <location>
        <begin position="475"/>
        <end position="489"/>
    </location>
</feature>
<evidence type="ECO:0000256" key="4">
    <source>
        <dbReference type="ARBA" id="ARBA00022884"/>
    </source>
</evidence>
<feature type="region of interest" description="Disordered" evidence="7">
    <location>
        <begin position="255"/>
        <end position="342"/>
    </location>
</feature>
<comment type="domain">
    <text evidence="5">The Q motif is unique to and characteristic of the DEAD box family of RNA helicases and controls ATP binding and hydrolysis.</text>
</comment>
<dbReference type="GO" id="GO:0003723">
    <property type="term" value="F:RNA binding"/>
    <property type="evidence" value="ECO:0007669"/>
    <property type="project" value="UniProtKB-UniRule"/>
</dbReference>
<sequence length="1155" mass="124804">MLLRSLVLLAPYCGQLVHSRAHHDSCAARNCDFLPGSARRAAPAVGSSSAHVVAPHRSMLFTHHPSSCFVLPGWETASARLTPIASQRKDSRGGVDSAGPSKPGKTPRKHQTPNAVTPSRESDRRKSDYHGNSLGNTRGRGNYGPVRDRGFNDHGPEYNSASYNNGNKGHHINYRGSRGTYKGDTRNFNEGLVHTNEDRRRDNYGPRKGRNAANDLKGYTKNGAAKKNSGLDYASRIGFGRDIDFAHGSAIHGKDRWLTKGPSRAGGGAANLPDSYGRDSYVNPQAQFDDYPHSKRAGAKSGKRDLHAHTDNPRRGTTYGKPSPRGKDKDRTQKYTTGFWPERTHEEIAAEIARFNRRLAQENQQAMRVTTERLNPLLKLVSHSNQKNQKLRISPELQQKLATKDNKTKGVPEGGNGKGAFNTTAQGPKGGKNPKRATNGRTEKKQLQTMPQQKNQLKQAPTPKRLLPVGQGDDDTPRSDHGSGEHSDTDTAAYCKALDLSASELNSMSIDVPGIRLLEPSSGLAKGTPSGKSLTAKLDQLKAAGFDGIVDMNSLFSVSPSVFQEPGSPSRPGEATGADFSSLGIRNPGLIKALEKKGITKATNTQTRHIPAITSFLSDNQGDYEPLRCMSIHAPTGSGKTLAYLLPLLQRILRVESPTGTRESRAFASEKDAVGFVNSLFNENVVVLTPSVELSVQSHLVLKELYQTYREVVSDDTPAPPSPSTPAKPAPAGASSLFRAIGAKLLGRLTGPKAATNDALSIETTDAHTGNTTTFAPDDSDPGPSPCNGSPRFTVVADIKPVLLIGNANVANQKRALKELRAQQLESRRSALATIRGLYSAGKSDSTGPTTPIQLRRVVGFMFTTPGRAYSLWQTHKALDLQGTKYCVVDEYDGFLQLKRATSPDTDDTKIEIENPQTKEVLDAMLMGRRAAQEPPGVPSVGPSPSADRTGKYVLCLSASKLKDAPSCFGRLAAVSQGRTPTVVTTSGGVTSHDSSENDNFTTTPDAETGPPRNILHTMALYSVADAKLALLRKVLHAFPYEKSALVFCDSNGTAQFLESYLRSKLPTVDVTVLNCRQGRLERKRSFQSVLQSNLSGAVQAQGRKRKGGSTPVRSVVISTQLNSRGIDFSGFSHVIHYDLPHGRRPFTPLTPAQT</sequence>
<feature type="compositionally biased region" description="Basic and acidic residues" evidence="7">
    <location>
        <begin position="146"/>
        <end position="156"/>
    </location>
</feature>
<comment type="similarity">
    <text evidence="5">Belongs to the DEAD box helicase family.</text>
</comment>
<evidence type="ECO:0000313" key="10">
    <source>
        <dbReference type="Proteomes" id="UP001497744"/>
    </source>
</evidence>
<keyword evidence="4 5" id="KW-0694">RNA-binding</keyword>
<name>A0AAV4M268_BABCB</name>
<evidence type="ECO:0000256" key="1">
    <source>
        <dbReference type="ARBA" id="ARBA00022741"/>
    </source>
</evidence>
<dbReference type="GO" id="GO:0003724">
    <property type="term" value="F:RNA helicase activity"/>
    <property type="evidence" value="ECO:0007669"/>
    <property type="project" value="UniProtKB-EC"/>
</dbReference>
<dbReference type="Pfam" id="PF00270">
    <property type="entry name" value="DEAD"/>
    <property type="match status" value="1"/>
</dbReference>
<evidence type="ECO:0000256" key="2">
    <source>
        <dbReference type="ARBA" id="ARBA00022801"/>
    </source>
</evidence>
<feature type="compositionally biased region" description="Basic and acidic residues" evidence="7">
    <location>
        <begin position="302"/>
        <end position="314"/>
    </location>
</feature>
<evidence type="ECO:0000259" key="8">
    <source>
        <dbReference type="PROSITE" id="PS51194"/>
    </source>
</evidence>
<keyword evidence="3 5" id="KW-0067">ATP-binding</keyword>
<feature type="domain" description="Helicase C-terminal" evidence="8">
    <location>
        <begin position="1031"/>
        <end position="1155"/>
    </location>
</feature>
<accession>A0AAV4M268</accession>
<feature type="region of interest" description="Disordered" evidence="7">
    <location>
        <begin position="382"/>
        <end position="490"/>
    </location>
</feature>
<dbReference type="GO" id="GO:0005524">
    <property type="term" value="F:ATP binding"/>
    <property type="evidence" value="ECO:0007669"/>
    <property type="project" value="UniProtKB-UniRule"/>
</dbReference>
<keyword evidence="6" id="KW-0175">Coiled coil</keyword>
<dbReference type="InterPro" id="IPR014001">
    <property type="entry name" value="Helicase_ATP-bd"/>
</dbReference>
<feature type="compositionally biased region" description="Polar residues" evidence="7">
    <location>
        <begin position="447"/>
        <end position="459"/>
    </location>
</feature>
<dbReference type="RefSeq" id="XP_067718193.1">
    <property type="nucleotide sequence ID" value="XM_067862092.1"/>
</dbReference>
<keyword evidence="5 9" id="KW-0347">Helicase</keyword>
<dbReference type="SMART" id="SM00487">
    <property type="entry name" value="DEXDc"/>
    <property type="match status" value="1"/>
</dbReference>
<feature type="compositionally biased region" description="Basic and acidic residues" evidence="7">
    <location>
        <begin position="195"/>
        <end position="205"/>
    </location>
</feature>